<feature type="compositionally biased region" description="Pro residues" evidence="1">
    <location>
        <begin position="243"/>
        <end position="276"/>
    </location>
</feature>
<protein>
    <recommendedName>
        <fullName evidence="3">DUF1400 domain-containing protein</fullName>
    </recommendedName>
</protein>
<reference evidence="4 5" key="1">
    <citation type="journal article" date="2014" name="Appl. Environ. Microbiol.">
        <title>Elucidation of insertion elements encoded on plasmids and in vitro construction of shuttle vectors from the toxic cyanobacterium Planktothrix.</title>
        <authorList>
            <person name="Christiansen G."/>
            <person name="Goesmann A."/>
            <person name="Kurmayer R."/>
        </authorList>
    </citation>
    <scope>NUCLEOTIDE SEQUENCE [LARGE SCALE GENOMIC DNA]</scope>
    <source>
        <strain evidence="4 5">NIVA-CYA 126/8</strain>
    </source>
</reference>
<evidence type="ECO:0000256" key="2">
    <source>
        <dbReference type="SAM" id="SignalP"/>
    </source>
</evidence>
<dbReference type="AlphaFoldDB" id="A0A073CHC5"/>
<feature type="signal peptide" evidence="2">
    <location>
        <begin position="1"/>
        <end position="26"/>
    </location>
</feature>
<sequence>MKIPKPQRLQPKWILGVLAGAFISNAAVPIPQAQAQPPGACPPSSDYARVPSAIADFPNPDRTVFCGENRVILTYGPFQVPILVSDLKNFAETGEMTKTISQIVKASKMEPDTLRGLMTLEVGFDLVPFACIIYAPEGQELTNTIGTTIRTHRGKPGIPNSTEAVNGKAIRAALINALSADGKLSFLDIVSYYPVPGMYVDVANIPETVDKVKGLAGNLDSLFKKASQFGKGGCSLQQVDFPAAPPVAPPAPRPQLPPPPPRLQPPPPPPPVRGLW</sequence>
<evidence type="ECO:0000259" key="3">
    <source>
        <dbReference type="Pfam" id="PF07176"/>
    </source>
</evidence>
<dbReference type="STRING" id="388467.A19Y_2849"/>
<dbReference type="GeneID" id="77288671"/>
<dbReference type="HOGENOM" id="CLU_1105360_0_0_3"/>
<feature type="domain" description="DUF1400" evidence="3">
    <location>
        <begin position="70"/>
        <end position="201"/>
    </location>
</feature>
<dbReference type="Proteomes" id="UP000027395">
    <property type="component" value="Chromosome"/>
</dbReference>
<evidence type="ECO:0000256" key="1">
    <source>
        <dbReference type="SAM" id="MobiDB-lite"/>
    </source>
</evidence>
<dbReference type="PATRIC" id="fig|388467.6.peg.2794"/>
<name>A0A073CHC5_PLAA1</name>
<organism evidence="4 5">
    <name type="scientific">Planktothrix agardhii (strain NIVA-CYA 126/8)</name>
    <dbReference type="NCBI Taxonomy" id="388467"/>
    <lineage>
        <taxon>Bacteria</taxon>
        <taxon>Bacillati</taxon>
        <taxon>Cyanobacteriota</taxon>
        <taxon>Cyanophyceae</taxon>
        <taxon>Oscillatoriophycideae</taxon>
        <taxon>Oscillatoriales</taxon>
        <taxon>Microcoleaceae</taxon>
        <taxon>Planktothrix</taxon>
    </lineage>
</organism>
<dbReference type="EMBL" id="CM002803">
    <property type="protein sequence ID" value="KEI67714.1"/>
    <property type="molecule type" value="Genomic_DNA"/>
</dbReference>
<proteinExistence type="predicted"/>
<keyword evidence="2" id="KW-0732">Signal</keyword>
<feature type="chain" id="PRO_5001689017" description="DUF1400 domain-containing protein" evidence="2">
    <location>
        <begin position="27"/>
        <end position="276"/>
    </location>
</feature>
<evidence type="ECO:0000313" key="4">
    <source>
        <dbReference type="EMBL" id="KEI67714.1"/>
    </source>
</evidence>
<dbReference type="RefSeq" id="WP_052369605.1">
    <property type="nucleotide sequence ID" value="NZ_CM002803.1"/>
</dbReference>
<evidence type="ECO:0000313" key="5">
    <source>
        <dbReference type="Proteomes" id="UP000027395"/>
    </source>
</evidence>
<feature type="region of interest" description="Disordered" evidence="1">
    <location>
        <begin position="240"/>
        <end position="276"/>
    </location>
</feature>
<accession>A0A073CHC5</accession>
<gene>
    <name evidence="4" type="ORF">A19Y_2849</name>
</gene>
<dbReference type="eggNOG" id="COG4188">
    <property type="taxonomic scope" value="Bacteria"/>
</dbReference>
<dbReference type="Pfam" id="PF07176">
    <property type="entry name" value="DUF1400"/>
    <property type="match status" value="1"/>
</dbReference>
<dbReference type="InterPro" id="IPR010802">
    <property type="entry name" value="DUF1400"/>
</dbReference>
<keyword evidence="5" id="KW-1185">Reference proteome</keyword>